<organism evidence="1 2">
    <name type="scientific">Odynerus spinipes</name>
    <dbReference type="NCBI Taxonomy" id="1348599"/>
    <lineage>
        <taxon>Eukaryota</taxon>
        <taxon>Metazoa</taxon>
        <taxon>Ecdysozoa</taxon>
        <taxon>Arthropoda</taxon>
        <taxon>Hexapoda</taxon>
        <taxon>Insecta</taxon>
        <taxon>Pterygota</taxon>
        <taxon>Neoptera</taxon>
        <taxon>Endopterygota</taxon>
        <taxon>Hymenoptera</taxon>
        <taxon>Apocrita</taxon>
        <taxon>Aculeata</taxon>
        <taxon>Vespoidea</taxon>
        <taxon>Vespidae</taxon>
        <taxon>Eumeninae</taxon>
        <taxon>Odynerus</taxon>
    </lineage>
</organism>
<sequence length="74" mass="8787">MIENKKEFKSTIEAFIQAKREIKSIVNNKEAFNFKFANLVVVQEEVNRVLENKGLDMISMEHIETEHFPRIYKT</sequence>
<dbReference type="Proteomes" id="UP001258017">
    <property type="component" value="Unassembled WGS sequence"/>
</dbReference>
<dbReference type="EMBL" id="JAIFRP010005280">
    <property type="protein sequence ID" value="KAK2574674.1"/>
    <property type="molecule type" value="Genomic_DNA"/>
</dbReference>
<comment type="caution">
    <text evidence="1">The sequence shown here is derived from an EMBL/GenBank/DDBJ whole genome shotgun (WGS) entry which is preliminary data.</text>
</comment>
<reference evidence="1" key="2">
    <citation type="journal article" date="2023" name="Commun. Biol.">
        <title>Intrasexual cuticular hydrocarbon dimorphism in a wasp sheds light on hydrocarbon biosynthesis genes in Hymenoptera.</title>
        <authorList>
            <person name="Moris V.C."/>
            <person name="Podsiadlowski L."/>
            <person name="Martin S."/>
            <person name="Oeyen J.P."/>
            <person name="Donath A."/>
            <person name="Petersen M."/>
            <person name="Wilbrandt J."/>
            <person name="Misof B."/>
            <person name="Liedtke D."/>
            <person name="Thamm M."/>
            <person name="Scheiner R."/>
            <person name="Schmitt T."/>
            <person name="Niehuis O."/>
        </authorList>
    </citation>
    <scope>NUCLEOTIDE SEQUENCE</scope>
    <source>
        <strain evidence="1">GBR_01_08_01A</strain>
    </source>
</reference>
<protein>
    <submittedName>
        <fullName evidence="1">Uncharacterized protein</fullName>
    </submittedName>
</protein>
<keyword evidence="2" id="KW-1185">Reference proteome</keyword>
<reference evidence="1" key="1">
    <citation type="submission" date="2021-08" db="EMBL/GenBank/DDBJ databases">
        <authorList>
            <person name="Misof B."/>
            <person name="Oliver O."/>
            <person name="Podsiadlowski L."/>
            <person name="Donath A."/>
            <person name="Peters R."/>
            <person name="Mayer C."/>
            <person name="Rust J."/>
            <person name="Gunkel S."/>
            <person name="Lesny P."/>
            <person name="Martin S."/>
            <person name="Oeyen J.P."/>
            <person name="Petersen M."/>
            <person name="Panagiotis P."/>
            <person name="Wilbrandt J."/>
            <person name="Tanja T."/>
        </authorList>
    </citation>
    <scope>NUCLEOTIDE SEQUENCE</scope>
    <source>
        <strain evidence="1">GBR_01_08_01A</strain>
        <tissue evidence="1">Thorax + abdomen</tissue>
    </source>
</reference>
<dbReference type="AlphaFoldDB" id="A0AAD9R806"/>
<proteinExistence type="predicted"/>
<evidence type="ECO:0000313" key="1">
    <source>
        <dbReference type="EMBL" id="KAK2574674.1"/>
    </source>
</evidence>
<name>A0AAD9R806_9HYME</name>
<evidence type="ECO:0000313" key="2">
    <source>
        <dbReference type="Proteomes" id="UP001258017"/>
    </source>
</evidence>
<gene>
    <name evidence="1" type="ORF">KPH14_012952</name>
</gene>
<accession>A0AAD9R806</accession>